<keyword evidence="2" id="KW-1185">Reference proteome</keyword>
<evidence type="ECO:0000313" key="1">
    <source>
        <dbReference type="EMBL" id="SHN67287.1"/>
    </source>
</evidence>
<dbReference type="Proteomes" id="UP000184096">
    <property type="component" value="Chromosome I"/>
</dbReference>
<proteinExistence type="predicted"/>
<dbReference type="AlphaFoldDB" id="A0A1M7T9C7"/>
<name>A0A1M7T9C7_9BRAD</name>
<protein>
    <submittedName>
        <fullName evidence="1">Uncharacterized protein</fullName>
    </submittedName>
</protein>
<sequence length="101" mass="11433">MGELHDWLSQQHHGLKTYKAFRQTLIDRVSSDAQHRALYRLLAGLTEEYIARYDAEAVPVEVADQTYRHMLEIVATAEKALTASAQQQIQILNELAAAKLV</sequence>
<organism evidence="1 2">
    <name type="scientific">Bradyrhizobium erythrophlei</name>
    <dbReference type="NCBI Taxonomy" id="1437360"/>
    <lineage>
        <taxon>Bacteria</taxon>
        <taxon>Pseudomonadati</taxon>
        <taxon>Pseudomonadota</taxon>
        <taxon>Alphaproteobacteria</taxon>
        <taxon>Hyphomicrobiales</taxon>
        <taxon>Nitrobacteraceae</taxon>
        <taxon>Bradyrhizobium</taxon>
    </lineage>
</organism>
<dbReference type="RefSeq" id="WP_072817069.1">
    <property type="nucleotide sequence ID" value="NZ_LT670849.1"/>
</dbReference>
<evidence type="ECO:0000313" key="2">
    <source>
        <dbReference type="Proteomes" id="UP000184096"/>
    </source>
</evidence>
<gene>
    <name evidence="1" type="ORF">SAMN05444170_1155</name>
</gene>
<reference evidence="2" key="1">
    <citation type="submission" date="2016-11" db="EMBL/GenBank/DDBJ databases">
        <authorList>
            <person name="Varghese N."/>
            <person name="Submissions S."/>
        </authorList>
    </citation>
    <scope>NUCLEOTIDE SEQUENCE [LARGE SCALE GENOMIC DNA]</scope>
    <source>
        <strain evidence="2">GAS401</strain>
    </source>
</reference>
<dbReference type="EMBL" id="LT670849">
    <property type="protein sequence ID" value="SHN67287.1"/>
    <property type="molecule type" value="Genomic_DNA"/>
</dbReference>
<accession>A0A1M7T9C7</accession>
<dbReference type="OrthoDB" id="7354890at2"/>